<evidence type="ECO:0000313" key="2">
    <source>
        <dbReference type="EMBL" id="GLI29346.1"/>
    </source>
</evidence>
<dbReference type="SUPFAM" id="SSF53098">
    <property type="entry name" value="Ribonuclease H-like"/>
    <property type="match status" value="1"/>
</dbReference>
<dbReference type="InterPro" id="IPR012337">
    <property type="entry name" value="RNaseH-like_sf"/>
</dbReference>
<evidence type="ECO:0000259" key="1">
    <source>
        <dbReference type="PROSITE" id="PS50994"/>
    </source>
</evidence>
<dbReference type="InterPro" id="IPR050900">
    <property type="entry name" value="Transposase_IS3/IS150/IS904"/>
</dbReference>
<accession>A0ABQ5RBQ7</accession>
<keyword evidence="3" id="KW-1185">Reference proteome</keyword>
<dbReference type="Proteomes" id="UP001144451">
    <property type="component" value="Unassembled WGS sequence"/>
</dbReference>
<sequence length="251" mass="28240">MHERNFGVYAKKIRAQLRRVGVRFARCIVERLVREERLRGIRRKKGSQNALPDDGPSTRLYLVERDFTEKVANQLRVADITCSRAFAGWICAALVIDLFSRRAVGWQLSKSLRTALALYALEMGPWSREYAGRDVFGLSHDSDEGVHHVATRYTQRLAEAGAVASVGSTGDSYGYALAEVFDSLLKAELVRNCGPWRSIDELEIATAEYIDWFIHRWLHGEIGMIPPVELEDTYLHYQAVPATADAALASL</sequence>
<name>A0ABQ5RBQ7_9MICO</name>
<dbReference type="InterPro" id="IPR001584">
    <property type="entry name" value="Integrase_cat-core"/>
</dbReference>
<dbReference type="PANTHER" id="PTHR46889">
    <property type="entry name" value="TRANSPOSASE INSF FOR INSERTION SEQUENCE IS3B-RELATED"/>
    <property type="match status" value="1"/>
</dbReference>
<dbReference type="Pfam" id="PF00665">
    <property type="entry name" value="rve"/>
    <property type="match status" value="1"/>
</dbReference>
<feature type="domain" description="Integrase catalytic" evidence="1">
    <location>
        <begin position="52"/>
        <end position="234"/>
    </location>
</feature>
<dbReference type="PANTHER" id="PTHR46889:SF4">
    <property type="entry name" value="TRANSPOSASE INSO FOR INSERTION SEQUENCE ELEMENT IS911B-RELATED"/>
    <property type="match status" value="1"/>
</dbReference>
<reference evidence="2" key="1">
    <citation type="submission" date="2022-12" db="EMBL/GenBank/DDBJ databases">
        <title>Reference genome sequencing for broad-spectrum identification of bacterial and archaeal isolates by mass spectrometry.</title>
        <authorList>
            <person name="Sekiguchi Y."/>
            <person name="Tourlousse D.M."/>
        </authorList>
    </citation>
    <scope>NUCLEOTIDE SEQUENCE</scope>
    <source>
        <strain evidence="2">5-2</strain>
    </source>
</reference>
<dbReference type="EMBL" id="BSDQ01000001">
    <property type="protein sequence ID" value="GLI29346.1"/>
    <property type="molecule type" value="Genomic_DNA"/>
</dbReference>
<evidence type="ECO:0000313" key="3">
    <source>
        <dbReference type="Proteomes" id="UP001144451"/>
    </source>
</evidence>
<comment type="caution">
    <text evidence="2">The sequence shown here is derived from an EMBL/GenBank/DDBJ whole genome shotgun (WGS) entry which is preliminary data.</text>
</comment>
<protein>
    <submittedName>
        <fullName evidence="2">Transposase for insertion sequence element IS986/IS6110</fullName>
    </submittedName>
</protein>
<gene>
    <name evidence="2" type="ORF">BCONGLO52_01870</name>
</gene>
<dbReference type="PROSITE" id="PS50994">
    <property type="entry name" value="INTEGRASE"/>
    <property type="match status" value="1"/>
</dbReference>
<organism evidence="2 3">
    <name type="scientific">Brachybacterium conglomeratum</name>
    <dbReference type="NCBI Taxonomy" id="47846"/>
    <lineage>
        <taxon>Bacteria</taxon>
        <taxon>Bacillati</taxon>
        <taxon>Actinomycetota</taxon>
        <taxon>Actinomycetes</taxon>
        <taxon>Micrococcales</taxon>
        <taxon>Dermabacteraceae</taxon>
        <taxon>Brachybacterium</taxon>
    </lineage>
</organism>
<proteinExistence type="predicted"/>